<keyword evidence="2" id="KW-1185">Reference proteome</keyword>
<evidence type="ECO:0000256" key="1">
    <source>
        <dbReference type="SAM" id="SignalP"/>
    </source>
</evidence>
<dbReference type="AlphaFoldDB" id="A0A5S6Q8I8"/>
<protein>
    <recommendedName>
        <fullName evidence="4">Protein sleepless</fullName>
    </recommendedName>
</protein>
<evidence type="ECO:0000313" key="3">
    <source>
        <dbReference type="WBParaSite" id="TMUE_1000003606.1"/>
    </source>
</evidence>
<feature type="chain" id="PRO_5024446483" description="Protein sleepless" evidence="1">
    <location>
        <begin position="22"/>
        <end position="121"/>
    </location>
</feature>
<accession>A0A5S6Q8I8</accession>
<proteinExistence type="predicted"/>
<feature type="signal peptide" evidence="1">
    <location>
        <begin position="1"/>
        <end position="21"/>
    </location>
</feature>
<evidence type="ECO:0008006" key="4">
    <source>
        <dbReference type="Google" id="ProtNLM"/>
    </source>
</evidence>
<dbReference type="WBParaSite" id="TMUE_1000003606.1">
    <property type="protein sequence ID" value="TMUE_1000003606.1"/>
    <property type="gene ID" value="WBGene00288549"/>
</dbReference>
<dbReference type="Proteomes" id="UP000046395">
    <property type="component" value="Unassembled WGS sequence"/>
</dbReference>
<evidence type="ECO:0000313" key="2">
    <source>
        <dbReference type="Proteomes" id="UP000046395"/>
    </source>
</evidence>
<reference evidence="3" key="1">
    <citation type="submission" date="2019-12" db="UniProtKB">
        <authorList>
            <consortium name="WormBaseParasite"/>
        </authorList>
    </citation>
    <scope>IDENTIFICATION</scope>
</reference>
<organism evidence="2 3">
    <name type="scientific">Trichuris muris</name>
    <name type="common">Mouse whipworm</name>
    <dbReference type="NCBI Taxonomy" id="70415"/>
    <lineage>
        <taxon>Eukaryota</taxon>
        <taxon>Metazoa</taxon>
        <taxon>Ecdysozoa</taxon>
        <taxon>Nematoda</taxon>
        <taxon>Enoplea</taxon>
        <taxon>Dorylaimia</taxon>
        <taxon>Trichinellida</taxon>
        <taxon>Trichuridae</taxon>
        <taxon>Trichuris</taxon>
    </lineage>
</organism>
<sequence>MECWFLLYAACISGCISHGLSLRCYHCQAHTDCLYGVCDYGIVCVTAVVGLHVSKGCLEASNVHLNVSTGCKTTRWFGSEVTICYCDHEDFCNTANNLLTFSPSKLAPFGLMFAILKLVTS</sequence>
<name>A0A5S6Q8I8_TRIMR</name>
<keyword evidence="1" id="KW-0732">Signal</keyword>